<feature type="transmembrane region" description="Helical" evidence="1">
    <location>
        <begin position="177"/>
        <end position="198"/>
    </location>
</feature>
<dbReference type="EMBL" id="VDGI01000002">
    <property type="protein sequence ID" value="TQR21295.1"/>
    <property type="molecule type" value="Genomic_DNA"/>
</dbReference>
<keyword evidence="1" id="KW-1133">Transmembrane helix</keyword>
<protein>
    <recommendedName>
        <fullName evidence="4">ABC transporter ATPase</fullName>
    </recommendedName>
</protein>
<evidence type="ECO:0008006" key="4">
    <source>
        <dbReference type="Google" id="ProtNLM"/>
    </source>
</evidence>
<feature type="transmembrane region" description="Helical" evidence="1">
    <location>
        <begin position="64"/>
        <end position="81"/>
    </location>
</feature>
<dbReference type="AlphaFoldDB" id="A0A544TV28"/>
<dbReference type="RefSeq" id="WP_142641186.1">
    <property type="nucleotide sequence ID" value="NZ_VDGI01000002.1"/>
</dbReference>
<keyword evidence="1" id="KW-0812">Transmembrane</keyword>
<gene>
    <name evidence="2" type="ORF">FG384_03570</name>
</gene>
<accession>A0A544TV28</accession>
<dbReference type="OrthoDB" id="2435178at2"/>
<dbReference type="Proteomes" id="UP000316626">
    <property type="component" value="Unassembled WGS sequence"/>
</dbReference>
<organism evidence="2 3">
    <name type="scientific">Psychrobacillus vulpis</name>
    <dbReference type="NCBI Taxonomy" id="2325572"/>
    <lineage>
        <taxon>Bacteria</taxon>
        <taxon>Bacillati</taxon>
        <taxon>Bacillota</taxon>
        <taxon>Bacilli</taxon>
        <taxon>Bacillales</taxon>
        <taxon>Bacillaceae</taxon>
        <taxon>Psychrobacillus</taxon>
    </lineage>
</organism>
<proteinExistence type="predicted"/>
<evidence type="ECO:0000313" key="2">
    <source>
        <dbReference type="EMBL" id="TQR21295.1"/>
    </source>
</evidence>
<evidence type="ECO:0000256" key="1">
    <source>
        <dbReference type="SAM" id="Phobius"/>
    </source>
</evidence>
<feature type="transmembrane region" description="Helical" evidence="1">
    <location>
        <begin position="135"/>
        <end position="156"/>
    </location>
</feature>
<feature type="transmembrane region" description="Helical" evidence="1">
    <location>
        <begin position="93"/>
        <end position="115"/>
    </location>
</feature>
<feature type="transmembrane region" description="Helical" evidence="1">
    <location>
        <begin position="27"/>
        <end position="44"/>
    </location>
</feature>
<sequence>MSKKLKEEDFEVLRGPLEAGRQSPGSIGFALILGIIFQPMLYALEYFVAADSTIFPYKEEILKVHFWLTAVLVVLSLIYAIPVVYKNSEKMQYFVSILISQNIFSLSIFICAIFIIGKEGEGMTATPSSLLNFTYILLVLGFLVFIATFIRFYILLKKGHYKKGSKKEELRNRFETSKYMPVAILGGLGIVFIIQYIVRNTAMNDLNAMVVIVIGIALFFVMLFVLPEQLVILYCKFRFKSFNFNERGYLYKKE</sequence>
<reference evidence="2 3" key="1">
    <citation type="submission" date="2019-06" db="EMBL/GenBank/DDBJ databases">
        <title>Psychrobacillus vulpis sp. nov., a new species isolated from feces of a red fox that inhabits in The Tablas de Daimiel Natural Park, Albacete, Spain.</title>
        <authorList>
            <person name="Rodriguez M."/>
            <person name="Reina J.C."/>
            <person name="Bejar V."/>
            <person name="Llamas I."/>
        </authorList>
    </citation>
    <scope>NUCLEOTIDE SEQUENCE [LARGE SCALE GENOMIC DNA]</scope>
    <source>
        <strain evidence="2 3">Z8</strain>
    </source>
</reference>
<feature type="transmembrane region" description="Helical" evidence="1">
    <location>
        <begin position="210"/>
        <end position="235"/>
    </location>
</feature>
<keyword evidence="3" id="KW-1185">Reference proteome</keyword>
<comment type="caution">
    <text evidence="2">The sequence shown here is derived from an EMBL/GenBank/DDBJ whole genome shotgun (WGS) entry which is preliminary data.</text>
</comment>
<name>A0A544TV28_9BACI</name>
<evidence type="ECO:0000313" key="3">
    <source>
        <dbReference type="Proteomes" id="UP000316626"/>
    </source>
</evidence>
<keyword evidence="1" id="KW-0472">Membrane</keyword>